<proteinExistence type="predicted"/>
<organism evidence="1 2">
    <name type="scientific">Toxocara canis</name>
    <name type="common">Canine roundworm</name>
    <dbReference type="NCBI Taxonomy" id="6265"/>
    <lineage>
        <taxon>Eukaryota</taxon>
        <taxon>Metazoa</taxon>
        <taxon>Ecdysozoa</taxon>
        <taxon>Nematoda</taxon>
        <taxon>Chromadorea</taxon>
        <taxon>Rhabditida</taxon>
        <taxon>Spirurina</taxon>
        <taxon>Ascaridomorpha</taxon>
        <taxon>Ascaridoidea</taxon>
        <taxon>Toxocaridae</taxon>
        <taxon>Toxocara</taxon>
    </lineage>
</organism>
<dbReference type="PANTHER" id="PTHR12444:SF8">
    <property type="entry name" value="PROTEIN EFR3 HOMOLOG CMP44E"/>
    <property type="match status" value="1"/>
</dbReference>
<reference evidence="2" key="1">
    <citation type="submission" date="2016-06" db="UniProtKB">
        <authorList>
            <consortium name="WormBaseParasite"/>
        </authorList>
    </citation>
    <scope>IDENTIFICATION</scope>
</reference>
<dbReference type="AlphaFoldDB" id="A0A183UR31"/>
<dbReference type="GO" id="GO:0072659">
    <property type="term" value="P:protein localization to plasma membrane"/>
    <property type="evidence" value="ECO:0007669"/>
    <property type="project" value="TreeGrafter"/>
</dbReference>
<dbReference type="InterPro" id="IPR051851">
    <property type="entry name" value="EFR3_Homologs"/>
</dbReference>
<dbReference type="GO" id="GO:0005886">
    <property type="term" value="C:plasma membrane"/>
    <property type="evidence" value="ECO:0007669"/>
    <property type="project" value="TreeGrafter"/>
</dbReference>
<protein>
    <submittedName>
        <fullName evidence="2">UDENN domain-containing protein</fullName>
    </submittedName>
</protein>
<accession>A0A183UR31</accession>
<sequence>LNVRGVDESTVRKFSVGETIGSFHCAHFKVATKYKTAYLATIFADSFLGTLLQLALVADPCVRLDTQHIFHTLLDRHDNVSLLAHLPYVPNVADVQLTVEKCSRADQMFMQKHVVPFTNMLYKSVCLVPEVRESNMMEHIDAILCTMALLCVEVGIDEVIIELFRLSFALQAIAVESSSGFGGAKRIAIHNMVARYLNLSSQLMAIPSLCQHVQQVVKERAMRSHISLNLLAEGNACGALSEAVDGEGKERAAVGLEEDASLLFDKSDVAEMLKASGKDVQRFAIPFVTKGNLLMALAVGDADRDGVSSRGGADKTDNFSGMLNGATQSIVDESALSIDMSIDWKSEAFGLPLTVEALRQVVSAPVDCIEEERREQERTHEILEKFRSTPFNELVERVYLEKEEADLSRTLHRLLQRSNDANRLNEYTLREKPKNIFELKMPESFVY</sequence>
<name>A0A183UR31_TOXCA</name>
<evidence type="ECO:0000313" key="2">
    <source>
        <dbReference type="WBParaSite" id="TCNE_0001095101-mRNA-1"/>
    </source>
</evidence>
<dbReference type="PANTHER" id="PTHR12444">
    <property type="entry name" value="PROTEIN EFR3 HOMOLOG CMP44E"/>
    <property type="match status" value="1"/>
</dbReference>
<dbReference type="WBParaSite" id="TCNE_0001095101-mRNA-1">
    <property type="protein sequence ID" value="TCNE_0001095101-mRNA-1"/>
    <property type="gene ID" value="TCNE_0001095101"/>
</dbReference>
<evidence type="ECO:0000313" key="1">
    <source>
        <dbReference type="Proteomes" id="UP000050794"/>
    </source>
</evidence>
<dbReference type="Proteomes" id="UP000050794">
    <property type="component" value="Unassembled WGS sequence"/>
</dbReference>
<keyword evidence="1" id="KW-1185">Reference proteome</keyword>